<proteinExistence type="predicted"/>
<dbReference type="EMBL" id="AHJG01000070">
    <property type="protein sequence ID" value="EPA06317.1"/>
    <property type="molecule type" value="Genomic_DNA"/>
</dbReference>
<gene>
    <name evidence="1" type="ORF">BG20_I1282</name>
</gene>
<evidence type="ECO:0000313" key="1">
    <source>
        <dbReference type="EMBL" id="EPA06317.1"/>
    </source>
</evidence>
<name>S2EPD1_9ARCH</name>
<evidence type="ECO:0000313" key="2">
    <source>
        <dbReference type="Proteomes" id="UP000014065"/>
    </source>
</evidence>
<accession>S2EPD1</accession>
<comment type="caution">
    <text evidence="1">The sequence shown here is derived from an EMBL/GenBank/DDBJ whole genome shotgun (WGS) entry which is preliminary data.</text>
</comment>
<protein>
    <submittedName>
        <fullName evidence="1">Uncharacterized protein</fullName>
    </submittedName>
</protein>
<organism evidence="1 2">
    <name type="scientific">Candidatus Nitrosarchaeum limnium BG20</name>
    <dbReference type="NCBI Taxonomy" id="859192"/>
    <lineage>
        <taxon>Archaea</taxon>
        <taxon>Nitrososphaerota</taxon>
        <taxon>Nitrososphaeria</taxon>
        <taxon>Nitrosopumilales</taxon>
        <taxon>Nitrosopumilaceae</taxon>
        <taxon>Nitrosarchaeum</taxon>
    </lineage>
</organism>
<dbReference type="RefSeq" id="WP_010190413.1">
    <property type="nucleotide sequence ID" value="NZ_AHJG01000070.1"/>
</dbReference>
<feature type="non-terminal residue" evidence="1">
    <location>
        <position position="1"/>
    </location>
</feature>
<dbReference type="Proteomes" id="UP000014065">
    <property type="component" value="Unassembled WGS sequence"/>
</dbReference>
<keyword evidence="2" id="KW-1185">Reference proteome</keyword>
<reference evidence="1 2" key="1">
    <citation type="journal article" date="2012" name="J. Bacteriol.">
        <title>Genome Sequence of "Candidatus Nitrosoarchaeum limnia" BG20, a Low-Salinity Ammonia-Oxidizing Archaeon from the San Francisco Bay Estuary.</title>
        <authorList>
            <person name="Mosier A.C."/>
            <person name="Allen E.E."/>
            <person name="Kim M."/>
            <person name="Ferriera S."/>
            <person name="Francis C.A."/>
        </authorList>
    </citation>
    <scope>NUCLEOTIDE SEQUENCE [LARGE SCALE GENOMIC DNA]</scope>
    <source>
        <strain evidence="1 2">BG20</strain>
    </source>
</reference>
<dbReference type="AlphaFoldDB" id="S2EPD1"/>
<sequence>GAAGFSTGAAGFSTGAAGFSVDVSCFTLAAISAPNCACGAVAAGTVLEQLVLKRLEHCLEHCRGRMQILHRQLQLQ</sequence>